<evidence type="ECO:0000256" key="1">
    <source>
        <dbReference type="SAM" id="Phobius"/>
    </source>
</evidence>
<reference evidence="2" key="2">
    <citation type="journal article" date="2020" name="Nat. Commun.">
        <title>Large-scale genome sequencing of mycorrhizal fungi provides insights into the early evolution of symbiotic traits.</title>
        <authorList>
            <person name="Miyauchi S."/>
            <person name="Kiss E."/>
            <person name="Kuo A."/>
            <person name="Drula E."/>
            <person name="Kohler A."/>
            <person name="Sanchez-Garcia M."/>
            <person name="Morin E."/>
            <person name="Andreopoulos B."/>
            <person name="Barry K.W."/>
            <person name="Bonito G."/>
            <person name="Buee M."/>
            <person name="Carver A."/>
            <person name="Chen C."/>
            <person name="Cichocki N."/>
            <person name="Clum A."/>
            <person name="Culley D."/>
            <person name="Crous P.W."/>
            <person name="Fauchery L."/>
            <person name="Girlanda M."/>
            <person name="Hayes R.D."/>
            <person name="Keri Z."/>
            <person name="LaButti K."/>
            <person name="Lipzen A."/>
            <person name="Lombard V."/>
            <person name="Magnuson J."/>
            <person name="Maillard F."/>
            <person name="Murat C."/>
            <person name="Nolan M."/>
            <person name="Ohm R.A."/>
            <person name="Pangilinan J."/>
            <person name="Pereira M.F."/>
            <person name="Perotto S."/>
            <person name="Peter M."/>
            <person name="Pfister S."/>
            <person name="Riley R."/>
            <person name="Sitrit Y."/>
            <person name="Stielow J.B."/>
            <person name="Szollosi G."/>
            <person name="Zifcakova L."/>
            <person name="Stursova M."/>
            <person name="Spatafora J.W."/>
            <person name="Tedersoo L."/>
            <person name="Vaario L.M."/>
            <person name="Yamada A."/>
            <person name="Yan M."/>
            <person name="Wang P."/>
            <person name="Xu J."/>
            <person name="Bruns T."/>
            <person name="Baldrian P."/>
            <person name="Vilgalys R."/>
            <person name="Dunand C."/>
            <person name="Henrissat B."/>
            <person name="Grigoriev I.V."/>
            <person name="Hibbett D."/>
            <person name="Nagy L.G."/>
            <person name="Martin F.M."/>
        </authorList>
    </citation>
    <scope>NUCLEOTIDE SEQUENCE</scope>
    <source>
        <strain evidence="2">Prilba</strain>
    </source>
</reference>
<dbReference type="EMBL" id="WHVB01000006">
    <property type="protein sequence ID" value="KAF8481758.1"/>
    <property type="molecule type" value="Genomic_DNA"/>
</dbReference>
<organism evidence="2 3">
    <name type="scientific">Russula ochroleuca</name>
    <dbReference type="NCBI Taxonomy" id="152965"/>
    <lineage>
        <taxon>Eukaryota</taxon>
        <taxon>Fungi</taxon>
        <taxon>Dikarya</taxon>
        <taxon>Basidiomycota</taxon>
        <taxon>Agaricomycotina</taxon>
        <taxon>Agaricomycetes</taxon>
        <taxon>Russulales</taxon>
        <taxon>Russulaceae</taxon>
        <taxon>Russula</taxon>
    </lineage>
</organism>
<evidence type="ECO:0000313" key="3">
    <source>
        <dbReference type="Proteomes" id="UP000759537"/>
    </source>
</evidence>
<dbReference type="Proteomes" id="UP000759537">
    <property type="component" value="Unassembled WGS sequence"/>
</dbReference>
<dbReference type="OrthoDB" id="2657661at2759"/>
<evidence type="ECO:0000313" key="2">
    <source>
        <dbReference type="EMBL" id="KAF8481758.1"/>
    </source>
</evidence>
<keyword evidence="1" id="KW-0812">Transmembrane</keyword>
<keyword evidence="1" id="KW-0472">Membrane</keyword>
<comment type="caution">
    <text evidence="2">The sequence shown here is derived from an EMBL/GenBank/DDBJ whole genome shotgun (WGS) entry which is preliminary data.</text>
</comment>
<feature type="transmembrane region" description="Helical" evidence="1">
    <location>
        <begin position="183"/>
        <end position="205"/>
    </location>
</feature>
<gene>
    <name evidence="2" type="ORF">DFH94DRAFT_628901</name>
</gene>
<accession>A0A9P5MYI5</accession>
<feature type="transmembrane region" description="Helical" evidence="1">
    <location>
        <begin position="78"/>
        <end position="103"/>
    </location>
</feature>
<dbReference type="AlphaFoldDB" id="A0A9P5MYI5"/>
<feature type="transmembrane region" description="Helical" evidence="1">
    <location>
        <begin position="211"/>
        <end position="228"/>
    </location>
</feature>
<reference evidence="2" key="1">
    <citation type="submission" date="2019-10" db="EMBL/GenBank/DDBJ databases">
        <authorList>
            <consortium name="DOE Joint Genome Institute"/>
            <person name="Kuo A."/>
            <person name="Miyauchi S."/>
            <person name="Kiss E."/>
            <person name="Drula E."/>
            <person name="Kohler A."/>
            <person name="Sanchez-Garcia M."/>
            <person name="Andreopoulos B."/>
            <person name="Barry K.W."/>
            <person name="Bonito G."/>
            <person name="Buee M."/>
            <person name="Carver A."/>
            <person name="Chen C."/>
            <person name="Cichocki N."/>
            <person name="Clum A."/>
            <person name="Culley D."/>
            <person name="Crous P.W."/>
            <person name="Fauchery L."/>
            <person name="Girlanda M."/>
            <person name="Hayes R."/>
            <person name="Keri Z."/>
            <person name="LaButti K."/>
            <person name="Lipzen A."/>
            <person name="Lombard V."/>
            <person name="Magnuson J."/>
            <person name="Maillard F."/>
            <person name="Morin E."/>
            <person name="Murat C."/>
            <person name="Nolan M."/>
            <person name="Ohm R."/>
            <person name="Pangilinan J."/>
            <person name="Pereira M."/>
            <person name="Perotto S."/>
            <person name="Peter M."/>
            <person name="Riley R."/>
            <person name="Sitrit Y."/>
            <person name="Stielow B."/>
            <person name="Szollosi G."/>
            <person name="Zifcakova L."/>
            <person name="Stursova M."/>
            <person name="Spatafora J.W."/>
            <person name="Tedersoo L."/>
            <person name="Vaario L.-M."/>
            <person name="Yamada A."/>
            <person name="Yan M."/>
            <person name="Wang P."/>
            <person name="Xu J."/>
            <person name="Bruns T."/>
            <person name="Baldrian P."/>
            <person name="Vilgalys R."/>
            <person name="Henrissat B."/>
            <person name="Grigoriev I.V."/>
            <person name="Hibbett D."/>
            <person name="Nagy L.G."/>
            <person name="Martin F.M."/>
        </authorList>
    </citation>
    <scope>NUCLEOTIDE SEQUENCE</scope>
    <source>
        <strain evidence="2">Prilba</strain>
    </source>
</reference>
<feature type="non-terminal residue" evidence="2">
    <location>
        <position position="1"/>
    </location>
</feature>
<feature type="transmembrane region" description="Helical" evidence="1">
    <location>
        <begin position="123"/>
        <end position="143"/>
    </location>
</feature>
<sequence length="293" mass="33305">WRFLYSHGQKHARLVKDQTVNDKPRHERSLPITILSPLLFLAPEVYLREMEELWTDEVNIETAWKTFMTKLLTEWEGVILWSTVMLTANVGFLAIPGVVLSNLGGTGLTSASQAVIFTSPSQIASSLSIEASIGSIVIGMLLVRHNRTTQNGTVTLVLSTCLHQNSEKAIGLELMAINFSLPWALLMWSMVIFSIALLLLCFNISNVSTRTFVTIMSVLVATLIGWYIRTAWRSAEDSHVWRESLVVLRRTRGVLFERLKELNPFRRRRVPLHRRRVPQDGGLWNPQLGWPME</sequence>
<name>A0A9P5MYI5_9AGAM</name>
<keyword evidence="3" id="KW-1185">Reference proteome</keyword>
<keyword evidence="1" id="KW-1133">Transmembrane helix</keyword>
<protein>
    <submittedName>
        <fullName evidence="2">Uncharacterized protein</fullName>
    </submittedName>
</protein>
<proteinExistence type="predicted"/>